<accession>A0A2A5T4S8</accession>
<dbReference type="PANTHER" id="PTHR43031:SF18">
    <property type="entry name" value="RHODANESE-RELATED SULFURTRANSFERASES"/>
    <property type="match status" value="1"/>
</dbReference>
<dbReference type="PROSITE" id="PS50206">
    <property type="entry name" value="RHODANESE_3"/>
    <property type="match status" value="1"/>
</dbReference>
<organism evidence="3 4">
    <name type="scientific">Candidatus Enterovibrio escicola</name>
    <dbReference type="NCBI Taxonomy" id="1927127"/>
    <lineage>
        <taxon>Bacteria</taxon>
        <taxon>Pseudomonadati</taxon>
        <taxon>Pseudomonadota</taxon>
        <taxon>Gammaproteobacteria</taxon>
        <taxon>Vibrionales</taxon>
        <taxon>Vibrionaceae</taxon>
        <taxon>Enterovibrio</taxon>
    </lineage>
</organism>
<keyword evidence="4" id="KW-1185">Reference proteome</keyword>
<dbReference type="Pfam" id="PF00581">
    <property type="entry name" value="Rhodanese"/>
    <property type="match status" value="1"/>
</dbReference>
<dbReference type="InterPro" id="IPR050229">
    <property type="entry name" value="GlpE_sulfurtransferase"/>
</dbReference>
<protein>
    <submittedName>
        <fullName evidence="3">Rhodanese-related sulfurtransferase</fullName>
    </submittedName>
</protein>
<feature type="transmembrane region" description="Helical" evidence="1">
    <location>
        <begin position="12"/>
        <end position="30"/>
    </location>
</feature>
<reference evidence="4" key="1">
    <citation type="submission" date="2017-04" db="EMBL/GenBank/DDBJ databases">
        <title>Genome evolution of the luminous symbionts of deep sea anglerfish.</title>
        <authorList>
            <person name="Hendry T.A."/>
        </authorList>
    </citation>
    <scope>NUCLEOTIDE SEQUENCE [LARGE SCALE GENOMIC DNA]</scope>
</reference>
<feature type="domain" description="Rhodanese" evidence="2">
    <location>
        <begin position="50"/>
        <end position="141"/>
    </location>
</feature>
<dbReference type="RefSeq" id="WP_097356184.1">
    <property type="nucleotide sequence ID" value="NZ_CAWNJE010000006.1"/>
</dbReference>
<evidence type="ECO:0000256" key="1">
    <source>
        <dbReference type="SAM" id="Phobius"/>
    </source>
</evidence>
<dbReference type="Proteomes" id="UP000219020">
    <property type="component" value="Unassembled WGS sequence"/>
</dbReference>
<keyword evidence="1" id="KW-1133">Transmembrane helix</keyword>
<dbReference type="OrthoDB" id="9808735at2"/>
<dbReference type="Gene3D" id="3.40.250.10">
    <property type="entry name" value="Rhodanese-like domain"/>
    <property type="match status" value="1"/>
</dbReference>
<evidence type="ECO:0000313" key="3">
    <source>
        <dbReference type="EMBL" id="PCS23120.1"/>
    </source>
</evidence>
<sequence>MQKLVEFIQNNLVLSLVWVGLIVALVSSLIKQKTAAYTIVTPNDATTLVNHKDGVFVDIRSQDAFYAGHIAGALHVLDENIKANNFGEITKHKSAPIILICKTGRTSIVSANLLVKAGFESINVLKDGLISWNEANLPLIRHKKKK</sequence>
<comment type="caution">
    <text evidence="3">The sequence shown here is derived from an EMBL/GenBank/DDBJ whole genome shotgun (WGS) entry which is preliminary data.</text>
</comment>
<dbReference type="GeneID" id="66951386"/>
<dbReference type="CDD" id="cd00158">
    <property type="entry name" value="RHOD"/>
    <property type="match status" value="1"/>
</dbReference>
<dbReference type="GO" id="GO:0016740">
    <property type="term" value="F:transferase activity"/>
    <property type="evidence" value="ECO:0007669"/>
    <property type="project" value="UniProtKB-KW"/>
</dbReference>
<keyword evidence="1" id="KW-0472">Membrane</keyword>
<keyword evidence="3" id="KW-0808">Transferase</keyword>
<gene>
    <name evidence="3" type="ORF">BTN49_1115</name>
</gene>
<dbReference type="AlphaFoldDB" id="A0A2A5T4S8"/>
<name>A0A2A5T4S8_9GAMM</name>
<dbReference type="EMBL" id="NBYY01000011">
    <property type="protein sequence ID" value="PCS23120.1"/>
    <property type="molecule type" value="Genomic_DNA"/>
</dbReference>
<keyword evidence="1" id="KW-0812">Transmembrane</keyword>
<dbReference type="InterPro" id="IPR001763">
    <property type="entry name" value="Rhodanese-like_dom"/>
</dbReference>
<dbReference type="PANTHER" id="PTHR43031">
    <property type="entry name" value="FAD-DEPENDENT OXIDOREDUCTASE"/>
    <property type="match status" value="1"/>
</dbReference>
<dbReference type="SMART" id="SM00450">
    <property type="entry name" value="RHOD"/>
    <property type="match status" value="1"/>
</dbReference>
<proteinExistence type="predicted"/>
<dbReference type="InterPro" id="IPR036873">
    <property type="entry name" value="Rhodanese-like_dom_sf"/>
</dbReference>
<evidence type="ECO:0000313" key="4">
    <source>
        <dbReference type="Proteomes" id="UP000219020"/>
    </source>
</evidence>
<evidence type="ECO:0000259" key="2">
    <source>
        <dbReference type="PROSITE" id="PS50206"/>
    </source>
</evidence>
<dbReference type="SUPFAM" id="SSF52821">
    <property type="entry name" value="Rhodanese/Cell cycle control phosphatase"/>
    <property type="match status" value="1"/>
</dbReference>